<dbReference type="Proteomes" id="UP000002368">
    <property type="component" value="Chromosome"/>
</dbReference>
<dbReference type="HOGENOM" id="CLU_045089_0_0_9"/>
<evidence type="ECO:0000313" key="2">
    <source>
        <dbReference type="EMBL" id="ADG07581.1"/>
    </source>
</evidence>
<dbReference type="KEGG" id="bts:Btus_2950"/>
<dbReference type="InterPro" id="IPR038729">
    <property type="entry name" value="Rad50/SbcC_AAA"/>
</dbReference>
<dbReference type="SMART" id="SM00382">
    <property type="entry name" value="AAA"/>
    <property type="match status" value="1"/>
</dbReference>
<dbReference type="PANTHER" id="PTHR43581">
    <property type="entry name" value="ATP/GTP PHOSPHATASE"/>
    <property type="match status" value="1"/>
</dbReference>
<dbReference type="InterPro" id="IPR051396">
    <property type="entry name" value="Bact_Antivir_Def_Nuclease"/>
</dbReference>
<dbReference type="AlphaFoldDB" id="D5WVN8"/>
<dbReference type="GO" id="GO:0006302">
    <property type="term" value="P:double-strand break repair"/>
    <property type="evidence" value="ECO:0007669"/>
    <property type="project" value="InterPro"/>
</dbReference>
<gene>
    <name evidence="2" type="ordered locus">Btus_2950</name>
</gene>
<proteinExistence type="predicted"/>
<dbReference type="Gene3D" id="3.40.50.300">
    <property type="entry name" value="P-loop containing nucleotide triphosphate hydrolases"/>
    <property type="match status" value="2"/>
</dbReference>
<dbReference type="GO" id="GO:0005524">
    <property type="term" value="F:ATP binding"/>
    <property type="evidence" value="ECO:0007669"/>
    <property type="project" value="InterPro"/>
</dbReference>
<feature type="domain" description="AAA+ ATPase" evidence="1">
    <location>
        <begin position="22"/>
        <end position="296"/>
    </location>
</feature>
<protein>
    <submittedName>
        <fullName evidence="2">AAA ATPase</fullName>
    </submittedName>
</protein>
<sequence>MTITKLRFDKFTVFDKLDIDLSPGMNVFVGANGTGKTHLMKAAYAACDISKTKGNFAEKLIRVYMPSGHILGRLVKRQKGSARCAVEVHRGSKKLRISFSNHSKSPDSATVNGAKEWMAEPIESVYIPVKEMLANAPGFRSLYAQREIHFEEIYADILDRAYRPALRGPIDGVRKNLLKNLQGIMEGKVTIQEEEFFLRDKQGNLEFTLLAEGMRKLGLLWLLIQNGTLLNGSVLFWDEPEANLNPKLLGPVIEILLELQRTGVQIFLATHDYVILKELDLRRKAGDNISFHSLYRHDDTAEIRCHTTGEFLEIHPNAIAEAFTSLYDREIKRSLGEMLK</sequence>
<dbReference type="InterPro" id="IPR003959">
    <property type="entry name" value="ATPase_AAA_core"/>
</dbReference>
<dbReference type="SUPFAM" id="SSF52540">
    <property type="entry name" value="P-loop containing nucleoside triphosphate hydrolases"/>
    <property type="match status" value="1"/>
</dbReference>
<dbReference type="GO" id="GO:0016887">
    <property type="term" value="F:ATP hydrolysis activity"/>
    <property type="evidence" value="ECO:0007669"/>
    <property type="project" value="InterPro"/>
</dbReference>
<name>D5WVN8_KYRT2</name>
<dbReference type="STRING" id="562970.Btus_2950"/>
<dbReference type="CDD" id="cd00267">
    <property type="entry name" value="ABC_ATPase"/>
    <property type="match status" value="1"/>
</dbReference>
<dbReference type="EMBL" id="CP002017">
    <property type="protein sequence ID" value="ADG07581.1"/>
    <property type="molecule type" value="Genomic_DNA"/>
</dbReference>
<dbReference type="Pfam" id="PF13476">
    <property type="entry name" value="AAA_23"/>
    <property type="match status" value="1"/>
</dbReference>
<evidence type="ECO:0000313" key="3">
    <source>
        <dbReference type="Proteomes" id="UP000002368"/>
    </source>
</evidence>
<keyword evidence="3" id="KW-1185">Reference proteome</keyword>
<dbReference type="OrthoDB" id="9801813at2"/>
<dbReference type="PANTHER" id="PTHR43581:SF2">
    <property type="entry name" value="EXCINUCLEASE ATPASE SUBUNIT"/>
    <property type="match status" value="1"/>
</dbReference>
<dbReference type="Pfam" id="PF13304">
    <property type="entry name" value="AAA_21"/>
    <property type="match status" value="1"/>
</dbReference>
<dbReference type="InterPro" id="IPR003593">
    <property type="entry name" value="AAA+_ATPase"/>
</dbReference>
<dbReference type="eggNOG" id="COG1106">
    <property type="taxonomic scope" value="Bacteria"/>
</dbReference>
<organism evidence="2 3">
    <name type="scientific">Kyrpidia tusciae (strain DSM 2912 / NBRC 15312 / T2)</name>
    <name type="common">Bacillus tusciae</name>
    <dbReference type="NCBI Taxonomy" id="562970"/>
    <lineage>
        <taxon>Bacteria</taxon>
        <taxon>Bacillati</taxon>
        <taxon>Bacillota</taxon>
        <taxon>Bacilli</taxon>
        <taxon>Bacillales</taxon>
        <taxon>Alicyclobacillaceae</taxon>
        <taxon>Kyrpidia</taxon>
    </lineage>
</organism>
<dbReference type="InterPro" id="IPR027417">
    <property type="entry name" value="P-loop_NTPase"/>
</dbReference>
<dbReference type="eggNOG" id="COG1195">
    <property type="taxonomic scope" value="Bacteria"/>
</dbReference>
<reference evidence="2 3" key="1">
    <citation type="journal article" date="2011" name="Stand. Genomic Sci.">
        <title>Complete genome sequence of the thermophilic, hydrogen-oxidizing Bacillus tusciae type strain (T2) and reclassification in the new genus, Kyrpidia gen. nov. as Kyrpidia tusciae comb. nov. and emendation of the family Alicyclobacillaceae da Costa and Rainey, 2010.</title>
        <authorList>
            <person name="Klenk H.P."/>
            <person name="Lapidus A."/>
            <person name="Chertkov O."/>
            <person name="Copeland A."/>
            <person name="Del Rio T.G."/>
            <person name="Nolan M."/>
            <person name="Lucas S."/>
            <person name="Chen F."/>
            <person name="Tice H."/>
            <person name="Cheng J.F."/>
            <person name="Han C."/>
            <person name="Bruce D."/>
            <person name="Goodwin L."/>
            <person name="Pitluck S."/>
            <person name="Pati A."/>
            <person name="Ivanova N."/>
            <person name="Mavromatis K."/>
            <person name="Daum C."/>
            <person name="Chen A."/>
            <person name="Palaniappan K."/>
            <person name="Chang Y.J."/>
            <person name="Land M."/>
            <person name="Hauser L."/>
            <person name="Jeffries C.D."/>
            <person name="Detter J.C."/>
            <person name="Rohde M."/>
            <person name="Abt B."/>
            <person name="Pukall R."/>
            <person name="Goker M."/>
            <person name="Bristow J."/>
            <person name="Markowitz V."/>
            <person name="Hugenholtz P."/>
            <person name="Eisen J.A."/>
        </authorList>
    </citation>
    <scope>NUCLEOTIDE SEQUENCE [LARGE SCALE GENOMIC DNA]</scope>
    <source>
        <strain evidence="2 3">DSM 2912</strain>
    </source>
</reference>
<accession>D5WVN8</accession>
<evidence type="ECO:0000259" key="1">
    <source>
        <dbReference type="SMART" id="SM00382"/>
    </source>
</evidence>
<dbReference type="RefSeq" id="WP_013076862.1">
    <property type="nucleotide sequence ID" value="NC_014098.1"/>
</dbReference>